<reference evidence="2" key="1">
    <citation type="journal article" date="2019" name="Int. J. Syst. Evol. Microbiol.">
        <title>The Global Catalogue of Microorganisms (GCM) 10K type strain sequencing project: providing services to taxonomists for standard genome sequencing and annotation.</title>
        <authorList>
            <consortium name="The Broad Institute Genomics Platform"/>
            <consortium name="The Broad Institute Genome Sequencing Center for Infectious Disease"/>
            <person name="Wu L."/>
            <person name="Ma J."/>
        </authorList>
    </citation>
    <scope>NUCLEOTIDE SEQUENCE [LARGE SCALE GENOMIC DNA]</scope>
    <source>
        <strain evidence="2">CECT 7798</strain>
    </source>
</reference>
<dbReference type="EMBL" id="JBHRYO010000001">
    <property type="protein sequence ID" value="MFC3754408.1"/>
    <property type="molecule type" value="Genomic_DNA"/>
</dbReference>
<protein>
    <recommendedName>
        <fullName evidence="3">Lipoprotein</fullName>
    </recommendedName>
</protein>
<keyword evidence="2" id="KW-1185">Reference proteome</keyword>
<dbReference type="RefSeq" id="WP_290301647.1">
    <property type="nucleotide sequence ID" value="NZ_JAUFQR010000003.1"/>
</dbReference>
<organism evidence="1 2">
    <name type="scientific">Chryseobacterium tructae</name>
    <dbReference type="NCBI Taxonomy" id="1037380"/>
    <lineage>
        <taxon>Bacteria</taxon>
        <taxon>Pseudomonadati</taxon>
        <taxon>Bacteroidota</taxon>
        <taxon>Flavobacteriia</taxon>
        <taxon>Flavobacteriales</taxon>
        <taxon>Weeksellaceae</taxon>
        <taxon>Chryseobacterium group</taxon>
        <taxon>Chryseobacterium</taxon>
    </lineage>
</organism>
<evidence type="ECO:0008006" key="3">
    <source>
        <dbReference type="Google" id="ProtNLM"/>
    </source>
</evidence>
<dbReference type="PROSITE" id="PS51257">
    <property type="entry name" value="PROKAR_LIPOPROTEIN"/>
    <property type="match status" value="1"/>
</dbReference>
<dbReference type="Proteomes" id="UP001595735">
    <property type="component" value="Unassembled WGS sequence"/>
</dbReference>
<accession>A0ABV7XN27</accession>
<proteinExistence type="predicted"/>
<comment type="caution">
    <text evidence="1">The sequence shown here is derived from an EMBL/GenBank/DDBJ whole genome shotgun (WGS) entry which is preliminary data.</text>
</comment>
<evidence type="ECO:0000313" key="2">
    <source>
        <dbReference type="Proteomes" id="UP001595735"/>
    </source>
</evidence>
<evidence type="ECO:0000313" key="1">
    <source>
        <dbReference type="EMBL" id="MFC3754408.1"/>
    </source>
</evidence>
<name>A0ABV7XN27_9FLAO</name>
<sequence length="188" mass="21209">MKTIIYLLILSLLASCNIKHRATVKELKTSNSNYQMSYDAMRRGAVLNIDEKGKINKILSEVQPDAAIATTTDLTNKLAAQMPSGQSISLEQITKITETLSKLGERTASVNMLRDALYRMEEHCINFESQCKGELYWQSFQIVVKSITDLQKEVANTAESEANEEMAKTLRVLTPEERSKYNIKIKSN</sequence>
<gene>
    <name evidence="1" type="ORF">ACFONJ_00285</name>
</gene>